<organism evidence="3">
    <name type="scientific">hydrothermal vent metagenome</name>
    <dbReference type="NCBI Taxonomy" id="652676"/>
    <lineage>
        <taxon>unclassified sequences</taxon>
        <taxon>metagenomes</taxon>
        <taxon>ecological metagenomes</taxon>
    </lineage>
</organism>
<dbReference type="Pfam" id="PF01804">
    <property type="entry name" value="Penicil_amidase"/>
    <property type="match status" value="1"/>
</dbReference>
<dbReference type="Gene3D" id="1.10.439.10">
    <property type="entry name" value="Penicillin Amidohydrolase, domain 1"/>
    <property type="match status" value="1"/>
</dbReference>
<dbReference type="InterPro" id="IPR029055">
    <property type="entry name" value="Ntn_hydrolases_N"/>
</dbReference>
<dbReference type="PANTHER" id="PTHR34218">
    <property type="entry name" value="PEPTIDASE S45 PENICILLIN AMIDASE"/>
    <property type="match status" value="1"/>
</dbReference>
<proteinExistence type="inferred from homology"/>
<keyword evidence="2" id="KW-0472">Membrane</keyword>
<dbReference type="PANTHER" id="PTHR34218:SF4">
    <property type="entry name" value="ACYL-HOMOSERINE LACTONE ACYLASE QUIP"/>
    <property type="match status" value="1"/>
</dbReference>
<dbReference type="InterPro" id="IPR002692">
    <property type="entry name" value="S45"/>
</dbReference>
<comment type="similarity">
    <text evidence="1">Belongs to the peptidase S45 family.</text>
</comment>
<feature type="non-terminal residue" evidence="3">
    <location>
        <position position="124"/>
    </location>
</feature>
<keyword evidence="2" id="KW-1133">Transmembrane helix</keyword>
<keyword evidence="2" id="KW-0812">Transmembrane</keyword>
<dbReference type="AlphaFoldDB" id="A0A3B0U7S6"/>
<evidence type="ECO:0000313" key="3">
    <source>
        <dbReference type="EMBL" id="VAW27071.1"/>
    </source>
</evidence>
<dbReference type="EMBL" id="UOER01000676">
    <property type="protein sequence ID" value="VAW27071.1"/>
    <property type="molecule type" value="Genomic_DNA"/>
</dbReference>
<sequence length="124" mass="14298">MRTFKKVLIIISLLLVLILIGGWIYFNSLKPSYSGSIKLENITKETTVYFDDYGIPHIYAENQLDAMTALGYVQAQDRLWQMELMRRIAPGRLSEIFGDKMLKNDKFFASLGIEEASRETIEKL</sequence>
<accession>A0A3B0U7S6</accession>
<reference evidence="3" key="1">
    <citation type="submission" date="2018-06" db="EMBL/GenBank/DDBJ databases">
        <authorList>
            <person name="Zhirakovskaya E."/>
        </authorList>
    </citation>
    <scope>NUCLEOTIDE SEQUENCE</scope>
</reference>
<gene>
    <name evidence="3" type="ORF">MNBD_BACTEROID04-1115</name>
</gene>
<name>A0A3B0U7S6_9ZZZZ</name>
<feature type="transmembrane region" description="Helical" evidence="2">
    <location>
        <begin position="7"/>
        <end position="26"/>
    </location>
</feature>
<evidence type="ECO:0000256" key="2">
    <source>
        <dbReference type="SAM" id="Phobius"/>
    </source>
</evidence>
<protein>
    <submittedName>
        <fullName evidence="3">Penicillin amidase family protein</fullName>
    </submittedName>
</protein>
<dbReference type="SUPFAM" id="SSF56235">
    <property type="entry name" value="N-terminal nucleophile aminohydrolases (Ntn hydrolases)"/>
    <property type="match status" value="1"/>
</dbReference>
<evidence type="ECO:0000256" key="1">
    <source>
        <dbReference type="ARBA" id="ARBA00006586"/>
    </source>
</evidence>
<dbReference type="GO" id="GO:0017000">
    <property type="term" value="P:antibiotic biosynthetic process"/>
    <property type="evidence" value="ECO:0007669"/>
    <property type="project" value="InterPro"/>
</dbReference>
<dbReference type="InterPro" id="IPR023343">
    <property type="entry name" value="Penicillin_amidase_dom1"/>
</dbReference>
<dbReference type="GO" id="GO:0016811">
    <property type="term" value="F:hydrolase activity, acting on carbon-nitrogen (but not peptide) bonds, in linear amides"/>
    <property type="evidence" value="ECO:0007669"/>
    <property type="project" value="InterPro"/>
</dbReference>